<evidence type="ECO:0000313" key="1">
    <source>
        <dbReference type="EMBL" id="KAH9556490.1"/>
    </source>
</evidence>
<comment type="caution">
    <text evidence="1">The sequence shown here is derived from an EMBL/GenBank/DDBJ whole genome shotgun (WGS) entry which is preliminary data.</text>
</comment>
<reference evidence="2" key="1">
    <citation type="journal article" date="2022" name="New Phytol.">
        <title>Phylogenomic structure and speciation in an emerging model: the Sphagnum magellanicum complex (Bryophyta).</title>
        <authorList>
            <person name="Shaw A.J."/>
            <person name="Piatkowski B."/>
            <person name="Duffy A.M."/>
            <person name="Aguero B."/>
            <person name="Imwattana K."/>
            <person name="Nieto-Lugilde M."/>
            <person name="Healey A."/>
            <person name="Weston D.J."/>
            <person name="Patel M.N."/>
            <person name="Schmutz J."/>
            <person name="Grimwood J."/>
            <person name="Yavitt J.B."/>
            <person name="Hassel K."/>
            <person name="Stenoien H.K."/>
            <person name="Flatberg K.I."/>
            <person name="Bickford C.P."/>
            <person name="Hicks K.A."/>
        </authorList>
    </citation>
    <scope>NUCLEOTIDE SEQUENCE [LARGE SCALE GENOMIC DNA]</scope>
</reference>
<evidence type="ECO:0000313" key="2">
    <source>
        <dbReference type="Proteomes" id="UP000828922"/>
    </source>
</evidence>
<proteinExistence type="predicted"/>
<sequence>MAKSSKHYDDDDEAEEVDEEEAEAEEVEEEEEEPEEEEEELEEEEDEEEEERSRKRKFKGSQFIDDVAEEDEDEDDEEEVAPRKRKHRRGSEFIDDTAAVASDEEEEEEDEEEDFIDHGNEIVEEGDSRRSHHRPLLPRDDQEGDVEDLEKFIQQRYGRQEYEEYDEAETTEVEQQALLPSVKDPKLWMVKCLLGHEREAAICMMQKYIDCEAQNQPMLIKSAVALDHLKGYLYIESDKEAYVKQACRGMRMIYSQKVTLVPIKEMTDVLSVEKKSVEIDQNTWIRVKTGIYKGDLAKVVDVDHVRQRAQIKLIPRIDLQALAAKLEGRDDMKKRPKPAPRFISIQEVKDLRIPVDRKRDGATGEFFDYFGGLMFKDGYFYKNVSLKTIDAKGIEPSLDELQKFQKPGEDGLEAMGLPPAAARTRGQFMKGDTVVVAEGDLRNLMGIVEKVDDDSVFIRPKNKDLKGTLTFKDRQLRKFFKTGDHVKVIAGKHEGATGMIVKIKNNVITLLSDTTREDIDVFSSNIVESSEITSGITKLGDYELHDLVALDQSTVGVIVRVEKDGFQILKGTPERAEVIPVKPRDIRRKLFEKNLRSQDRDMNIVSIKDIVRVSEGHYKGKEGPIEHIHRGILFIHDRRHLENGGFLCVRARACLALGGSHRGIERPKFGATLSNGLNSSVNVLQSPRRDTPYAPTGNFPRGRGGFRRDDGVVGRTVKVRMGPFKGYRGRVVDATDSTVRIELESQMKVVTVRRDQLSDLADITPSYQSQPRESPRYGAGSETPMHPSRTPMHHPAYMKDYPGTPFHEGMRTPMRDRAWNPHTPMTPFRSNEWDEANPSTWDSHTSTPQYQPETPSGRPFEAPTPGAGWVSTPGASFSEAGTPTEPASSFAAPSPYLPGTPGGPPMTPGITSYLPGTPGGQPMTPGTGALDPTSPAIGMVGSLELESRWGLPDIVVTVRKPGEDAQLGIIKESMLDGSWRVALGTSGASNMITVTESEMELVLPKKTDKVKIVSGEFRGCAGKLMGIDGADGIVKLDDTLDIKILDMSSLGKVAT</sequence>
<protein>
    <submittedName>
        <fullName evidence="1">Uncharacterized protein</fullName>
    </submittedName>
</protein>
<organism evidence="1 2">
    <name type="scientific">Sphagnum magellanicum</name>
    <dbReference type="NCBI Taxonomy" id="128215"/>
    <lineage>
        <taxon>Eukaryota</taxon>
        <taxon>Viridiplantae</taxon>
        <taxon>Streptophyta</taxon>
        <taxon>Embryophyta</taxon>
        <taxon>Bryophyta</taxon>
        <taxon>Sphagnophytina</taxon>
        <taxon>Sphagnopsida</taxon>
        <taxon>Sphagnales</taxon>
        <taxon>Sphagnaceae</taxon>
        <taxon>Sphagnum</taxon>
    </lineage>
</organism>
<gene>
    <name evidence="1" type="ORF">CY35_07G031000</name>
</gene>
<dbReference type="Proteomes" id="UP000828922">
    <property type="component" value="Linkage Group LG07"/>
</dbReference>
<keyword evidence="2" id="KW-1185">Reference proteome</keyword>
<dbReference type="EMBL" id="CM038913">
    <property type="protein sequence ID" value="KAH9556490.1"/>
    <property type="molecule type" value="Genomic_DNA"/>
</dbReference>
<name>A0ACB8HJU1_9BRYO</name>
<accession>A0ACB8HJU1</accession>